<accession>A0A061RAF9</accession>
<evidence type="ECO:0000313" key="2">
    <source>
        <dbReference type="EMBL" id="JAC69947.1"/>
    </source>
</evidence>
<name>A0A061RAF9_9CHLO</name>
<dbReference type="PANTHER" id="PTHR47483:SF1">
    <property type="entry name" value="BETA-ARABINOFURANOSYLTRANSFERASE RAY1"/>
    <property type="match status" value="1"/>
</dbReference>
<sequence>MFGRVPSLLLLALISSLALDVLVSAVETLGTSPRVSFFACPKGYDNKRTVPNEELAIRSWLALEPRPEVTLIEAREGSGLEKFCAKFGVRKVTLQPNDLTRLRAPKVRSIFKAGESSSPTDTVMYINSDILLPGNFMKVLDFVYSQFPAAKHRDLMIVGGRTDCENTDLGTERVAQELSEAGEVDTARVEARMSSCKPAGEGAKDYFVFRKKFFQEKAGGIPPFAIGRGVWDSWILKIAHYKGFAVDVSPVVVALHMNHDYSHGKGFKVSADKKIFTGSDGLMNKKLETASLKKAKVAMPKAAMGNLRVAPAYRVCPSGPDGRGLALQRTAGSRPPYPTPLDTNASVARMGPCRYAALFGCPCG</sequence>
<protein>
    <submittedName>
        <fullName evidence="2">Glycosyl transferase family 2</fullName>
    </submittedName>
</protein>
<evidence type="ECO:0000256" key="1">
    <source>
        <dbReference type="SAM" id="SignalP"/>
    </source>
</evidence>
<keyword evidence="1" id="KW-0732">Signal</keyword>
<organism evidence="2">
    <name type="scientific">Tetraselmis sp. GSL018</name>
    <dbReference type="NCBI Taxonomy" id="582737"/>
    <lineage>
        <taxon>Eukaryota</taxon>
        <taxon>Viridiplantae</taxon>
        <taxon>Chlorophyta</taxon>
        <taxon>core chlorophytes</taxon>
        <taxon>Chlorodendrophyceae</taxon>
        <taxon>Chlorodendrales</taxon>
        <taxon>Chlorodendraceae</taxon>
        <taxon>Tetraselmis</taxon>
    </lineage>
</organism>
<feature type="chain" id="PRO_5001610427" evidence="1">
    <location>
        <begin position="26"/>
        <end position="364"/>
    </location>
</feature>
<dbReference type="InterPro" id="IPR044575">
    <property type="entry name" value="RAY1-like"/>
</dbReference>
<dbReference type="AlphaFoldDB" id="A0A061RAF9"/>
<proteinExistence type="predicted"/>
<gene>
    <name evidence="2" type="ORF">TSPGSL018_5196</name>
</gene>
<feature type="signal peptide" evidence="1">
    <location>
        <begin position="1"/>
        <end position="25"/>
    </location>
</feature>
<keyword evidence="2" id="KW-0808">Transferase</keyword>
<dbReference type="EMBL" id="GBEZ01016289">
    <property type="protein sequence ID" value="JAC69947.1"/>
    <property type="molecule type" value="Transcribed_RNA"/>
</dbReference>
<dbReference type="PANTHER" id="PTHR47483">
    <property type="entry name" value="BETA-ARABINOFURANOSYLTRANSFERASE RAY1"/>
    <property type="match status" value="1"/>
</dbReference>
<reference evidence="2" key="1">
    <citation type="submission" date="2014-05" db="EMBL/GenBank/DDBJ databases">
        <title>The transcriptome of the halophilic microalga Tetraselmis sp. GSL018 isolated from the Great Salt Lake, Utah.</title>
        <authorList>
            <person name="Jinkerson R.E."/>
            <person name="D'Adamo S."/>
            <person name="Posewitz M.C."/>
        </authorList>
    </citation>
    <scope>NUCLEOTIDE SEQUENCE</scope>
    <source>
        <strain evidence="2">GSL018</strain>
    </source>
</reference>
<dbReference type="GO" id="GO:0016757">
    <property type="term" value="F:glycosyltransferase activity"/>
    <property type="evidence" value="ECO:0007669"/>
    <property type="project" value="InterPro"/>
</dbReference>